<evidence type="ECO:0000256" key="1">
    <source>
        <dbReference type="SAM" id="MobiDB-lite"/>
    </source>
</evidence>
<feature type="region of interest" description="Disordered" evidence="1">
    <location>
        <begin position="97"/>
        <end position="150"/>
    </location>
</feature>
<keyword evidence="3" id="KW-1185">Reference proteome</keyword>
<dbReference type="AlphaFoldDB" id="A0A6J5F9J5"/>
<proteinExistence type="predicted"/>
<sequence>MRAKPSASSPWPDALLRIGAPEYHACQVSQLGTAVGNVTSLPDKDMSKPILGDDLRTVIKRLLTRPKAWCTRYPGRKPFNDRAVFKHILCVPQTTCAGPAARGTSRASTRGRRTRSAYPASPPTPLQSARVGPGQKEDPIDRERPGSEHYHTNEAQGFSLVVILHGPSPHDATQIHVLLDAIPN</sequence>
<organism evidence="2 3">
    <name type="scientific">Paraburkholderia humisilvae</name>
    <dbReference type="NCBI Taxonomy" id="627669"/>
    <lineage>
        <taxon>Bacteria</taxon>
        <taxon>Pseudomonadati</taxon>
        <taxon>Pseudomonadota</taxon>
        <taxon>Betaproteobacteria</taxon>
        <taxon>Burkholderiales</taxon>
        <taxon>Burkholderiaceae</taxon>
        <taxon>Paraburkholderia</taxon>
    </lineage>
</organism>
<name>A0A6J5F9J5_9BURK</name>
<dbReference type="Proteomes" id="UP000494363">
    <property type="component" value="Unassembled WGS sequence"/>
</dbReference>
<reference evidence="2 3" key="1">
    <citation type="submission" date="2020-04" db="EMBL/GenBank/DDBJ databases">
        <authorList>
            <person name="De Canck E."/>
        </authorList>
    </citation>
    <scope>NUCLEOTIDE SEQUENCE [LARGE SCALE GENOMIC DNA]</scope>
    <source>
        <strain evidence="2 3">LMG 29542</strain>
    </source>
</reference>
<dbReference type="EMBL" id="CADIKH010000107">
    <property type="protein sequence ID" value="CAB3774302.1"/>
    <property type="molecule type" value="Genomic_DNA"/>
</dbReference>
<evidence type="ECO:0000313" key="3">
    <source>
        <dbReference type="Proteomes" id="UP000494363"/>
    </source>
</evidence>
<gene>
    <name evidence="2" type="ORF">LMG29542_07707</name>
</gene>
<feature type="compositionally biased region" description="Basic and acidic residues" evidence="1">
    <location>
        <begin position="135"/>
        <end position="150"/>
    </location>
</feature>
<protein>
    <submittedName>
        <fullName evidence="2">Uncharacterized protein</fullName>
    </submittedName>
</protein>
<evidence type="ECO:0000313" key="2">
    <source>
        <dbReference type="EMBL" id="CAB3774302.1"/>
    </source>
</evidence>
<accession>A0A6J5F9J5</accession>